<proteinExistence type="predicted"/>
<name>A0ACC0KWE6_CHOFU</name>
<keyword evidence="2" id="KW-1185">Reference proteome</keyword>
<accession>A0ACC0KWE6</accession>
<reference evidence="1 2" key="1">
    <citation type="journal article" date="2022" name="Genome Biol. Evol.">
        <title>The Spruce Budworm Genome: Reconstructing the Evolutionary History of Antifreeze Proteins.</title>
        <authorList>
            <person name="Beliveau C."/>
            <person name="Gagne P."/>
            <person name="Picq S."/>
            <person name="Vernygora O."/>
            <person name="Keeling C.I."/>
            <person name="Pinkney K."/>
            <person name="Doucet D."/>
            <person name="Wen F."/>
            <person name="Johnston J.S."/>
            <person name="Maaroufi H."/>
            <person name="Boyle B."/>
            <person name="Laroche J."/>
            <person name="Dewar K."/>
            <person name="Juretic N."/>
            <person name="Blackburn G."/>
            <person name="Nisole A."/>
            <person name="Brunet B."/>
            <person name="Brandao M."/>
            <person name="Lumley L."/>
            <person name="Duan J."/>
            <person name="Quan G."/>
            <person name="Lucarotti C.J."/>
            <person name="Roe A.D."/>
            <person name="Sperling F.A.H."/>
            <person name="Levesque R.C."/>
            <person name="Cusson M."/>
        </authorList>
    </citation>
    <scope>NUCLEOTIDE SEQUENCE [LARGE SCALE GENOMIC DNA]</scope>
    <source>
        <strain evidence="1">Glfc:IPQL:Cfum</strain>
    </source>
</reference>
<gene>
    <name evidence="1" type="ORF">MSG28_009122</name>
</gene>
<evidence type="ECO:0000313" key="2">
    <source>
        <dbReference type="Proteomes" id="UP001064048"/>
    </source>
</evidence>
<protein>
    <submittedName>
        <fullName evidence="1">Uncharacterized protein</fullName>
    </submittedName>
</protein>
<comment type="caution">
    <text evidence="1">The sequence shown here is derived from an EMBL/GenBank/DDBJ whole genome shotgun (WGS) entry which is preliminary data.</text>
</comment>
<sequence length="180" mass="20469">MRNLNSLALCVIDYESSNNWNHVDKSDSIGMKFRHVTIGHDINTVGASDSAVEGPGKWSVINIMKCDEDATMVLKFEINRRKINRTHDGFNAKMNLEETIDENYALRVDICKYVDGGCKPYQVMMEDSFERFVKKYASNNLKDVLTKADIDPPDFPVPQASKMFECQSRYCSVELNLVIG</sequence>
<dbReference type="Proteomes" id="UP001064048">
    <property type="component" value="Chromosome 15"/>
</dbReference>
<organism evidence="1 2">
    <name type="scientific">Choristoneura fumiferana</name>
    <name type="common">Spruce budworm moth</name>
    <name type="synonym">Archips fumiferana</name>
    <dbReference type="NCBI Taxonomy" id="7141"/>
    <lineage>
        <taxon>Eukaryota</taxon>
        <taxon>Metazoa</taxon>
        <taxon>Ecdysozoa</taxon>
        <taxon>Arthropoda</taxon>
        <taxon>Hexapoda</taxon>
        <taxon>Insecta</taxon>
        <taxon>Pterygota</taxon>
        <taxon>Neoptera</taxon>
        <taxon>Endopterygota</taxon>
        <taxon>Lepidoptera</taxon>
        <taxon>Glossata</taxon>
        <taxon>Ditrysia</taxon>
        <taxon>Tortricoidea</taxon>
        <taxon>Tortricidae</taxon>
        <taxon>Tortricinae</taxon>
        <taxon>Choristoneura</taxon>
    </lineage>
</organism>
<evidence type="ECO:0000313" key="1">
    <source>
        <dbReference type="EMBL" id="KAI8440797.1"/>
    </source>
</evidence>
<dbReference type="EMBL" id="CM046115">
    <property type="protein sequence ID" value="KAI8440797.1"/>
    <property type="molecule type" value="Genomic_DNA"/>
</dbReference>